<organism evidence="8 9">
    <name type="scientific">Helcococcus kunzii ATCC 51366</name>
    <dbReference type="NCBI Taxonomy" id="883114"/>
    <lineage>
        <taxon>Bacteria</taxon>
        <taxon>Bacillati</taxon>
        <taxon>Bacillota</taxon>
        <taxon>Tissierellia</taxon>
        <taxon>Tissierellales</taxon>
        <taxon>Peptoniphilaceae</taxon>
        <taxon>Helcococcus</taxon>
    </lineage>
</organism>
<dbReference type="CDD" id="cd15482">
    <property type="entry name" value="Sialidase_non-viral"/>
    <property type="match status" value="1"/>
</dbReference>
<evidence type="ECO:0000259" key="7">
    <source>
        <dbReference type="PROSITE" id="PS52009"/>
    </source>
</evidence>
<dbReference type="EMBL" id="AGEI01000030">
    <property type="protein sequence ID" value="EHR32123.1"/>
    <property type="molecule type" value="Genomic_DNA"/>
</dbReference>
<dbReference type="Pfam" id="PF19127">
    <property type="entry name" value="Choline_bind_3"/>
    <property type="match status" value="1"/>
</dbReference>
<dbReference type="PRINTS" id="PR00132">
    <property type="entry name" value="GLHYDRLASE2"/>
</dbReference>
<dbReference type="PANTHER" id="PTHR42732">
    <property type="entry name" value="BETA-GALACTOSIDASE"/>
    <property type="match status" value="1"/>
</dbReference>
<dbReference type="InterPro" id="IPR000421">
    <property type="entry name" value="FA58C"/>
</dbReference>
<dbReference type="Pfam" id="PF02836">
    <property type="entry name" value="Glyco_hydro_2_C"/>
    <property type="match status" value="1"/>
</dbReference>
<dbReference type="SUPFAM" id="SSF49303">
    <property type="entry name" value="beta-Galactosidase/glucuronidase domain"/>
    <property type="match status" value="1"/>
</dbReference>
<evidence type="ECO:0000256" key="5">
    <source>
        <dbReference type="PROSITE-ProRule" id="PRU01353"/>
    </source>
</evidence>
<dbReference type="SUPFAM" id="SSF49785">
    <property type="entry name" value="Galactose-binding domain-like"/>
    <property type="match status" value="3"/>
</dbReference>
<dbReference type="InterPro" id="IPR006103">
    <property type="entry name" value="Glyco_hydro_2_cat"/>
</dbReference>
<dbReference type="Gene3D" id="2.120.10.10">
    <property type="match status" value="1"/>
</dbReference>
<dbReference type="InterPro" id="IPR006104">
    <property type="entry name" value="Glyco_hydro_2_N"/>
</dbReference>
<keyword evidence="3 5" id="KW-0378">Hydrolase</keyword>
<protein>
    <recommendedName>
        <fullName evidence="7">GH84 domain-containing protein</fullName>
    </recommendedName>
</protein>
<dbReference type="Gene3D" id="3.20.20.80">
    <property type="entry name" value="Glycosidases"/>
    <property type="match status" value="2"/>
</dbReference>
<dbReference type="Pfam" id="PF16355">
    <property type="entry name" value="DUF4982"/>
    <property type="match status" value="1"/>
</dbReference>
<dbReference type="SUPFAM" id="SSF50939">
    <property type="entry name" value="Sialidases"/>
    <property type="match status" value="1"/>
</dbReference>
<name>H3NQN8_9FIRM</name>
<dbReference type="GO" id="GO:0005975">
    <property type="term" value="P:carbohydrate metabolic process"/>
    <property type="evidence" value="ECO:0007669"/>
    <property type="project" value="InterPro"/>
</dbReference>
<evidence type="ECO:0000256" key="6">
    <source>
        <dbReference type="SAM" id="Coils"/>
    </source>
</evidence>
<sequence length="3160" mass="355586">MNKRAQRLLALIMAFVIVFPMFGNIRSVSAEETKGDTIVGDAVKTNFEDGDLSLGTHNIDENWKFHLGDQSNAQSKAFDDSKWEDINVPHDYSLKTKYTQSGEAESGYKIGGIAWYRKNLEVSSELSGKRFVLNFDGVYMHSTVYVNGHKVGTHPYGYTPFSFDITKYIVPGETNVLAVKVDQQFPSSRWYSGSGIFRNVNLEVQNKLHIKEYGVSITTPKIEEQLGKNVDTNIKTSIKNDSKDNKEVIIKNEVFDKDKSVVSVESEKQTVNAGAEAVIESNLTVNEAKTWSLENPNLYKVETSLIVNGEVVDKKTNDIGFRTIKMDPNKGFFLNGKSMKLQGVSMHHDNGALGAAEYYRAVERKVEILKGMGVNAIRVTHNPASQILIDIANEKGVLVIDEIFDTWVSAKNGNYNDFAKWFNVNIESGNEILRDKETMTWAEYDTKQMVKRGQNAPSIIMWSTGNEVMEGNSGSYTNYPDILSKIAGWIQEIDKERLVTIGDNKFKENWGESKQFGDRLTKLGGAVGMNYSNGQHYDTYHSANPTWSIYGSETASAINSRGIYKRVDTDKLYTSYDIKTVPWGQVAAQSWLQIAERDFVAGEFVWTGFDYLGEPTNFNKTNPGAHITGWPSPKSSYFGIVDTAGLPKDRYYFYKSQWDKENTTLHILPAWHKDLVSKDISGNVIVNVYSNAKAVELFFKENGSDKETSLGKKEFTEKTTQNGYKYQLYTGEGKSSKEYENLYLKWEVPYKDGTLRAVAYDKDNKVIENTVGRNTVTTYGDAKKLELTADRQTIEADGKDLSYITIDVKDEKGNIVDGANNLVKVEVKGNGKLLGLDNGDQRDHEPYESGQRKALSGKLVAIVQSTKSAGDFTVTASSEGLTNGTVTVKTTAENKDVAEGPVAYTMPKIYYVKAGTVAQLQDKATLHYADKEDKEVSVKWAAVDTTKTGVQTVLGTIADENKTVKATVVVLDADSILLNYSTAVLVGSGKVQLPQDRPIVDKTGKILDANFPVKWQEQDENQYKQKGVYTVKGTADIFGKQVEVTASIRVTEANAELSTNIAPNNTRLEQDIPKELESDSLEAIVDGSYEPKSVGEGQPNPSVWTNYNNAQKGDKDAVITFTYATAQVFSKAKLGFYEDSWSARIPSKVEIQYSADGETDWKTLEYKQVAGEKKAYGATSVTPYEYTFSPVSATAIRFVITSPTGKNASGRAELCTGLTELELFTSTSKFEMNKSALLDELKVNGTDVKGDLKVTKTFKSDQEKLDVTAKSNENASITILPQLDNKVIVLTESEDNNTRDKYTVYSKDYNFDGTVENADQYKIYPKPQELKYLEGGIRIGEEINLVLSDKLDQYTKNKVDKILKENNLSKSISNEIDSTKVNLLVGIKGSGDAADKFFEKEAIDAEHFNKTDAYRLSIKDSVIAVLGKDTDSAFYGLTTLQHILAQAKDGVVRKLTINDFSSQEIRGVIEGYYGVPWTWERRQDLLKFGAEFKNNVMIFAPKDDPYHRDKWRDLYPQEELDKISELAKIGNEEKNRFVWTIAPFHKEAINDANYDESIKILIKKFDQLYDAGVRQFGVLRDDISSEYGYQTVSRVMNDLSKWAKTKDEKIYDFLFCPYSYTLEGWAWRAAELNEYTKNFPEDVKIFFTGENVCSPIKTSANEAFMTRGISGQRRPEPLIWLNWPVNDVFKSSHGFMALVMGNPKMILDPTVENMVGVVTNPMQESYASFVSVFAIADYTWNTKSYNADVSYADGFEFIDPNASKELKELASHMASANGTIGIQNLPESEQMKAEIAEFEKVMTTRDVEVIREKGEALKAKYDTIIKAVDGFNDKSKFAGLKEDLSTYILVLKEKSQAAKLYIDAIITAKEKGKDAAIAKYEEAEKLFEQSRSHKVTVSPTGERRRADAGIARINPNIQNMRILLNEIIEGDGEEADTLKGDNIALNEGKKLPLAIASWTNDGSPSTDTIKSINDGVKDFDGGLGNRWTNWRPTKRANDWVGIVFGKDATPEKMKVAGIKLGFFEDHGTSYPETYKVQYYDGPEFTAPENPGHINDSNSPLKDDANWKDVKNLKGTNFRLKTMNTLSFDDVETYAIRVKMNPKANMGLAITEFEAYGEKIVKGPFDNSYITEDMIFAHPSINDKVWQTYTKANMIDANDDTFTWWHINNDITRKGDYIGLDLKQVMKLGRFRMVIGGNPNGADHYDKYVIRYSDDKVNWKTLGEEITQTTPKQVVDTNFEGITARYIIVENLQDKPNWIQISEFMVETTEIDQPEEPGDKEVDKTKLKALLDKANAVDKASYTPESVASLEEAIKSAQAVYDKETATNREVSSEVAKLEKAIKGLVEKSENVFYPGLGDSKFYRIPSIVKTEKETLVSAADMRNQSILDWNDIDIAVRRREKGAEEFGELIKVIDLADKEQLKESAFTMDPSMLVSDGKIFMLVDMFPASTGLGDNDNVNKETAGTGYYEKDGKHYLELTSAEGVKYYADEKGDVYVKADDTKSNYTVVLTSEKQPFSDLGDLYKDGEKIGNIYLKDAELKIKKTAYLWLTVSEDDGKTWSSPIDLTPQVKADWMKFIGTGPGTGLKLQNGRLVFPIYFTNGFRQLSSALIYSDDNGETWNRGESPNDGRKYGNEVLQAISIDTTAKQLTESQVIQLQNGDLKLFMRNVADGNPKQILIATSHDNGNTWEDTIERNGYESNSWCQMSVISFVRDGKEYVMTSQPIVPGTWSRYKGTVKLGVVNPKDSSIEWIGEKLIELGAFQYSVLVNLGNDKFGILYENGTDSITIKYKEFDIKDLLEEPEKPVNKDNLKSAIDKATKVDLTNKTEETAKALTKVLENAKLVLEDKDATQEQVDKAEKAVLDAIANLKDKEEPETPENPDKKYKWVKNGRNWNYYEKDGTKVLSKWKWAPILDKDGKETGSYNWKYFDSKGNSITQIYTENGNSWLSLAGPTDKYYRGWWTNPENDSVYFFRITSGSMVRGRQFINGHWMYFRNAGTVATGWQWIDGAWTFFDKRSGYQAISQWKWAPLLDKDGKETSKKNAKYFNSKGQSITQIYSENGSSWLSQAGPSTQYYRGWWTNPENGYRYFFRLSSATMVKGEQFIDGKWRFFRSSGTMATGWQKVGITWKFYRIGTGTRVSGKQWIDGRWYEFAKDGSLIK</sequence>
<dbReference type="Pfam" id="PF00703">
    <property type="entry name" value="Glyco_hydro_2"/>
    <property type="match status" value="1"/>
</dbReference>
<dbReference type="GO" id="GO:0004553">
    <property type="term" value="F:hydrolase activity, hydrolyzing O-glycosyl compounds"/>
    <property type="evidence" value="ECO:0007669"/>
    <property type="project" value="InterPro"/>
</dbReference>
<feature type="coiled-coil region" evidence="6">
    <location>
        <begin position="2306"/>
        <end position="2347"/>
    </location>
</feature>
<evidence type="ECO:0000256" key="4">
    <source>
        <dbReference type="ARBA" id="ARBA00023295"/>
    </source>
</evidence>
<dbReference type="Proteomes" id="UP000004191">
    <property type="component" value="Unassembled WGS sequence"/>
</dbReference>
<evidence type="ECO:0000313" key="8">
    <source>
        <dbReference type="EMBL" id="EHR32123.1"/>
    </source>
</evidence>
<dbReference type="InterPro" id="IPR036278">
    <property type="entry name" value="Sialidase_sf"/>
</dbReference>
<keyword evidence="2" id="KW-0677">Repeat</keyword>
<feature type="domain" description="GH84" evidence="7">
    <location>
        <begin position="1464"/>
        <end position="1743"/>
    </location>
</feature>
<dbReference type="SUPFAM" id="SSF55545">
    <property type="entry name" value="beta-N-acetylhexosaminidase-like domain"/>
    <property type="match status" value="1"/>
</dbReference>
<dbReference type="InterPro" id="IPR017853">
    <property type="entry name" value="GH"/>
</dbReference>
<dbReference type="PROSITE" id="PS52009">
    <property type="entry name" value="GH84"/>
    <property type="match status" value="1"/>
</dbReference>
<dbReference type="InterPro" id="IPR011040">
    <property type="entry name" value="Sialidase"/>
</dbReference>
<dbReference type="InterPro" id="IPR032311">
    <property type="entry name" value="DUF4982"/>
</dbReference>
<comment type="caution">
    <text evidence="8">The sequence shown here is derived from an EMBL/GenBank/DDBJ whole genome shotgun (WGS) entry which is preliminary data.</text>
</comment>
<dbReference type="PANTHER" id="PTHR42732:SF1">
    <property type="entry name" value="BETA-MANNOSIDASE"/>
    <property type="match status" value="1"/>
</dbReference>
<evidence type="ECO:0000256" key="1">
    <source>
        <dbReference type="ARBA" id="ARBA00007401"/>
    </source>
</evidence>
<dbReference type="eggNOG" id="COG3250">
    <property type="taxonomic scope" value="Bacteria"/>
</dbReference>
<dbReference type="eggNOG" id="COG5263">
    <property type="taxonomic scope" value="Bacteria"/>
</dbReference>
<proteinExistence type="inferred from homology"/>
<keyword evidence="4 5" id="KW-0326">Glycosidase</keyword>
<dbReference type="InterPro" id="IPR036156">
    <property type="entry name" value="Beta-gal/glucu_dom_sf"/>
</dbReference>
<dbReference type="SUPFAM" id="SSF49373">
    <property type="entry name" value="Invasin/intimin cell-adhesion fragments"/>
    <property type="match status" value="1"/>
</dbReference>
<keyword evidence="6" id="KW-0175">Coiled coil</keyword>
<dbReference type="Gene3D" id="2.60.40.10">
    <property type="entry name" value="Immunoglobulins"/>
    <property type="match status" value="3"/>
</dbReference>
<evidence type="ECO:0000256" key="3">
    <source>
        <dbReference type="ARBA" id="ARBA00022801"/>
    </source>
</evidence>
<dbReference type="STRING" id="883114.HMPREF9709_01649"/>
<dbReference type="InterPro" id="IPR006102">
    <property type="entry name" value="Ig-like_GH2"/>
</dbReference>
<dbReference type="InterPro" id="IPR008964">
    <property type="entry name" value="Invasin/intimin_cell_adhesion"/>
</dbReference>
<dbReference type="Gene3D" id="3.30.379.10">
    <property type="entry name" value="Chitobiase/beta-hexosaminidase domain 2-like"/>
    <property type="match status" value="1"/>
</dbReference>
<gene>
    <name evidence="8" type="ORF">HMPREF9709_01649</name>
</gene>
<dbReference type="InterPro" id="IPR051913">
    <property type="entry name" value="GH2_Domain-Containing"/>
</dbReference>
<dbReference type="SUPFAM" id="SSF69360">
    <property type="entry name" value="Cell wall binding repeat"/>
    <property type="match status" value="2"/>
</dbReference>
<feature type="active site" description="Proton donor" evidence="5">
    <location>
        <position position="1582"/>
    </location>
</feature>
<feature type="coiled-coil region" evidence="6">
    <location>
        <begin position="2840"/>
        <end position="2867"/>
    </location>
</feature>
<dbReference type="Gene3D" id="2.40.220.10">
    <property type="entry name" value="Intramolecular Trans-sialidase, Domain 3"/>
    <property type="match status" value="1"/>
</dbReference>
<reference evidence="8 9" key="1">
    <citation type="submission" date="2012-01" db="EMBL/GenBank/DDBJ databases">
        <title>The Genome Sequence of Helcococcus kunzii ATCC 51366.</title>
        <authorList>
            <consortium name="The Broad Institute Genome Sequencing Platform"/>
            <person name="Earl A."/>
            <person name="Ward D."/>
            <person name="Feldgarden M."/>
            <person name="Gevers D."/>
            <person name="Huys G."/>
            <person name="Young S.K."/>
            <person name="Zeng Q."/>
            <person name="Gargeya S."/>
            <person name="Fitzgerald M."/>
            <person name="Haas B."/>
            <person name="Abouelleil A."/>
            <person name="Alvarado L."/>
            <person name="Arachchi H.M."/>
            <person name="Berlin A."/>
            <person name="Chapman S.B."/>
            <person name="Gearin G."/>
            <person name="Goldberg J."/>
            <person name="Griggs A."/>
            <person name="Gujja S."/>
            <person name="Hansen M."/>
            <person name="Heiman D."/>
            <person name="Howarth C."/>
            <person name="Larimer J."/>
            <person name="Lui A."/>
            <person name="MacDonald P.J.P."/>
            <person name="McCowen C."/>
            <person name="Montmayeur A."/>
            <person name="Murphy C."/>
            <person name="Neiman D."/>
            <person name="Pearson M."/>
            <person name="Priest M."/>
            <person name="Roberts A."/>
            <person name="Saif S."/>
            <person name="Shea T."/>
            <person name="Sisk P."/>
            <person name="Stolte C."/>
            <person name="Sykes S."/>
            <person name="Wortman J."/>
            <person name="Nusbaum C."/>
            <person name="Birren B."/>
        </authorList>
    </citation>
    <scope>NUCLEOTIDE SEQUENCE [LARGE SCALE GENOMIC DNA]</scope>
    <source>
        <strain evidence="8 9">ATCC 51366</strain>
    </source>
</reference>
<dbReference type="InterPro" id="IPR008979">
    <property type="entry name" value="Galactose-bd-like_sf"/>
</dbReference>
<dbReference type="Gene3D" id="1.20.58.460">
    <property type="entry name" value="Hyaluronidase post-catalytic domain-like"/>
    <property type="match status" value="1"/>
</dbReference>
<dbReference type="Pfam" id="PF02837">
    <property type="entry name" value="Glyco_hydro_2_N"/>
    <property type="match status" value="1"/>
</dbReference>
<keyword evidence="9" id="KW-1185">Reference proteome</keyword>
<dbReference type="Gene3D" id="1.20.1270.90">
    <property type="entry name" value="AF1782-like"/>
    <property type="match status" value="2"/>
</dbReference>
<dbReference type="InterPro" id="IPR023364">
    <property type="entry name" value="Trans_sialidase_dom3"/>
</dbReference>
<dbReference type="InterPro" id="IPR018337">
    <property type="entry name" value="Cell_wall/Cho-bd_repeat"/>
</dbReference>
<dbReference type="Pfam" id="PF00754">
    <property type="entry name" value="F5_F8_type_C"/>
    <property type="match status" value="2"/>
</dbReference>
<dbReference type="eggNOG" id="COG3525">
    <property type="taxonomic scope" value="Bacteria"/>
</dbReference>
<accession>H3NQN8</accession>
<evidence type="ECO:0000313" key="9">
    <source>
        <dbReference type="Proteomes" id="UP000004191"/>
    </source>
</evidence>
<dbReference type="SUPFAM" id="SSF51445">
    <property type="entry name" value="(Trans)glycosidases"/>
    <property type="match status" value="2"/>
</dbReference>
<dbReference type="InterPro" id="IPR049487">
    <property type="entry name" value="BgaA-like_CBM"/>
</dbReference>
<dbReference type="InterPro" id="IPR029018">
    <property type="entry name" value="Hex-like_dom2"/>
</dbReference>
<dbReference type="Pfam" id="PF07555">
    <property type="entry name" value="NAGidase"/>
    <property type="match status" value="1"/>
</dbReference>
<dbReference type="Gene3D" id="2.60.120.260">
    <property type="entry name" value="Galactose-binding domain-like"/>
    <property type="match status" value="4"/>
</dbReference>
<dbReference type="eggNOG" id="COG4409">
    <property type="taxonomic scope" value="Bacteria"/>
</dbReference>
<dbReference type="RefSeq" id="WP_005399164.1">
    <property type="nucleotide sequence ID" value="NZ_JH601088.1"/>
</dbReference>
<comment type="similarity">
    <text evidence="5">Belongs to the glycosyl hydrolase 84 family.</text>
</comment>
<dbReference type="SUPFAM" id="SSF140657">
    <property type="entry name" value="Hyaluronidase post-catalytic domain-like"/>
    <property type="match status" value="1"/>
</dbReference>
<dbReference type="InterPro" id="IPR015882">
    <property type="entry name" value="HEX_bac_N"/>
</dbReference>
<dbReference type="HOGENOM" id="CLU_225608_0_0_9"/>
<dbReference type="GeneID" id="96999589"/>
<dbReference type="InterPro" id="IPR013783">
    <property type="entry name" value="Ig-like_fold"/>
</dbReference>
<dbReference type="InterPro" id="IPR006101">
    <property type="entry name" value="Glyco_hydro_2"/>
</dbReference>
<comment type="similarity">
    <text evidence="1">Belongs to the glycosyl hydrolase 2 family.</text>
</comment>
<dbReference type="Pfam" id="PF02838">
    <property type="entry name" value="Glyco_hydro_20b"/>
    <property type="match status" value="1"/>
</dbReference>
<dbReference type="Gene3D" id="2.10.270.10">
    <property type="entry name" value="Cholin Binding"/>
    <property type="match status" value="2"/>
</dbReference>
<dbReference type="OrthoDB" id="9762066at2"/>
<dbReference type="Pfam" id="PF18565">
    <property type="entry name" value="Glyco_hydro2_C5"/>
    <property type="match status" value="1"/>
</dbReference>
<dbReference type="Pfam" id="PF07554">
    <property type="entry name" value="FIVAR"/>
    <property type="match status" value="2"/>
</dbReference>
<dbReference type="Pfam" id="PF13088">
    <property type="entry name" value="BNR_2"/>
    <property type="match status" value="1"/>
</dbReference>
<evidence type="ECO:0000256" key="2">
    <source>
        <dbReference type="ARBA" id="ARBA00022737"/>
    </source>
</evidence>
<dbReference type="Pfam" id="PF21606">
    <property type="entry name" value="BgaA-like_CBM"/>
    <property type="match status" value="1"/>
</dbReference>
<dbReference type="InterPro" id="IPR011496">
    <property type="entry name" value="O-GlcNAcase_cat"/>
</dbReference>
<dbReference type="InterPro" id="IPR040605">
    <property type="entry name" value="Glyco_hydro2_dom5"/>
</dbReference>
<dbReference type="PATRIC" id="fig|883114.3.peg.1645"/>